<keyword evidence="3" id="KW-1185">Reference proteome</keyword>
<dbReference type="EMBL" id="JHEG04000001">
    <property type="protein sequence ID" value="KAF3884530.1"/>
    <property type="molecule type" value="Genomic_DNA"/>
</dbReference>
<reference evidence="1" key="2">
    <citation type="submission" date="2019-11" db="EMBL/GenBank/DDBJ databases">
        <title>Improved Assembly of Tolypothrix boutellei genome.</title>
        <authorList>
            <person name="Sarangi A.N."/>
            <person name="Mukherjee M."/>
            <person name="Ghosh S."/>
            <person name="Singh D."/>
            <person name="Das A."/>
            <person name="Kant S."/>
            <person name="Prusty A."/>
            <person name="Tripathy S."/>
        </authorList>
    </citation>
    <scope>NUCLEOTIDE SEQUENCE</scope>
    <source>
        <strain evidence="1">VB521301</strain>
    </source>
</reference>
<dbReference type="Proteomes" id="UP000029738">
    <property type="component" value="Unassembled WGS sequence"/>
</dbReference>
<comment type="caution">
    <text evidence="2">The sequence shown here is derived from an EMBL/GenBank/DDBJ whole genome shotgun (WGS) entry which is preliminary data.</text>
</comment>
<reference evidence="2" key="1">
    <citation type="journal article" date="2015" name="Genome Announc.">
        <title>Draft Genome Sequence of Tolypothrix boutellei Strain VB521301.</title>
        <authorList>
            <person name="Chandrababunaidu M.M."/>
            <person name="Singh D."/>
            <person name="Sen D."/>
            <person name="Bhan S."/>
            <person name="Das S."/>
            <person name="Gupta A."/>
            <person name="Adhikary S.P."/>
            <person name="Tripathy S."/>
        </authorList>
    </citation>
    <scope>NUCLEOTIDE SEQUENCE</scope>
    <source>
        <strain evidence="2">VB521301</strain>
    </source>
</reference>
<organism evidence="2">
    <name type="scientific">Tolypothrix bouteillei VB521301</name>
    <dbReference type="NCBI Taxonomy" id="1479485"/>
    <lineage>
        <taxon>Bacteria</taxon>
        <taxon>Bacillati</taxon>
        <taxon>Cyanobacteriota</taxon>
        <taxon>Cyanophyceae</taxon>
        <taxon>Nostocales</taxon>
        <taxon>Tolypothrichaceae</taxon>
        <taxon>Tolypothrix</taxon>
    </lineage>
</organism>
<dbReference type="RefSeq" id="WP_038076322.1">
    <property type="nucleotide sequence ID" value="NZ_JHEG04000001.1"/>
</dbReference>
<accession>A0A0C1QW41</accession>
<dbReference type="EMBL" id="JHEG02000054">
    <property type="protein sequence ID" value="KIE09709.1"/>
    <property type="molecule type" value="Genomic_DNA"/>
</dbReference>
<protein>
    <submittedName>
        <fullName evidence="2">Uncharacterized protein</fullName>
    </submittedName>
</protein>
<evidence type="ECO:0000313" key="2">
    <source>
        <dbReference type="EMBL" id="KIE09709.1"/>
    </source>
</evidence>
<dbReference type="OrthoDB" id="508276at2"/>
<dbReference type="AlphaFoldDB" id="A0A0C1QW41"/>
<sequence>MSMSVLKVLNQPGWNYKLSSEGVSILAPTKQDATRLAQNYGDVLTETAAKIKGKVRIGWKRCKHPIEFYGWMGLQKIPAPADTRDKPGTACANGDAAKQPLRDRIFSKEKVFCSQLYLPTGLLYRMIAASENQRPVSIVRQDNNQQIIVNQAMSDMLQSFPKIATQRVMTRFWLPEDLAELQQRLRNESRFIWTYCGGLNEHTWAILTTEFEAFEVEGIWYRQGTCLTTPQPVPIPSRASLQ</sequence>
<name>A0A0C1QW41_9CYAN</name>
<proteinExistence type="predicted"/>
<evidence type="ECO:0000313" key="1">
    <source>
        <dbReference type="EMBL" id="KAF3884530.1"/>
    </source>
</evidence>
<gene>
    <name evidence="2" type="ORF">DA73_0225650</name>
    <name evidence="1" type="ORF">DA73_0400002875</name>
</gene>
<evidence type="ECO:0000313" key="3">
    <source>
        <dbReference type="Proteomes" id="UP000029738"/>
    </source>
</evidence>